<reference evidence="10 11" key="1">
    <citation type="journal article" date="2014" name="Genome Announc.">
        <title>Draft genome sequences of eight enterohepatic helicobacter species isolated from both laboratory and wild rodents.</title>
        <authorList>
            <person name="Sheh A."/>
            <person name="Shen Z."/>
            <person name="Fox J.G."/>
        </authorList>
    </citation>
    <scope>NUCLEOTIDE SEQUENCE [LARGE SCALE GENOMIC DNA]</scope>
    <source>
        <strain evidence="10 11">Missouri</strain>
    </source>
</reference>
<dbReference type="EC" id="5.1.1.7" evidence="3 8"/>
<evidence type="ECO:0000256" key="1">
    <source>
        <dbReference type="ARBA" id="ARBA00005196"/>
    </source>
</evidence>
<evidence type="ECO:0000256" key="6">
    <source>
        <dbReference type="ARBA" id="ARBA00023235"/>
    </source>
</evidence>
<dbReference type="PROSITE" id="PS01326">
    <property type="entry name" value="DAP_EPIMERASE"/>
    <property type="match status" value="1"/>
</dbReference>
<proteinExistence type="inferred from homology"/>
<dbReference type="Gene3D" id="3.10.310.10">
    <property type="entry name" value="Diaminopimelate Epimerase, Chain A, domain 1"/>
    <property type="match status" value="2"/>
</dbReference>
<accession>A0A6D2C896</accession>
<evidence type="ECO:0000313" key="11">
    <source>
        <dbReference type="Proteomes" id="UP000029870"/>
    </source>
</evidence>
<dbReference type="SUPFAM" id="SSF54506">
    <property type="entry name" value="Diaminopimelate epimerase-like"/>
    <property type="match status" value="2"/>
</dbReference>
<gene>
    <name evidence="10" type="primary">dapF</name>
    <name evidence="10" type="ORF">LS77_004130</name>
</gene>
<evidence type="ECO:0000256" key="9">
    <source>
        <dbReference type="PROSITE-ProRule" id="PRU10125"/>
    </source>
</evidence>
<keyword evidence="6 10" id="KW-0413">Isomerase</keyword>
<keyword evidence="4" id="KW-0028">Amino-acid biosynthesis</keyword>
<comment type="pathway">
    <text evidence="1">Amino-acid biosynthesis; L-lysine biosynthesis via DAP pathway; DL-2,6-diaminopimelate from LL-2,6-diaminopimelate: step 1/1.</text>
</comment>
<organism evidence="10 11">
    <name type="scientific">Helicobacter bilis</name>
    <dbReference type="NCBI Taxonomy" id="37372"/>
    <lineage>
        <taxon>Bacteria</taxon>
        <taxon>Pseudomonadati</taxon>
        <taxon>Campylobacterota</taxon>
        <taxon>Epsilonproteobacteria</taxon>
        <taxon>Campylobacterales</taxon>
        <taxon>Helicobacteraceae</taxon>
        <taxon>Helicobacter</taxon>
    </lineage>
</organism>
<evidence type="ECO:0000256" key="8">
    <source>
        <dbReference type="NCBIfam" id="TIGR00652"/>
    </source>
</evidence>
<dbReference type="Pfam" id="PF01678">
    <property type="entry name" value="DAP_epimerase"/>
    <property type="match status" value="1"/>
</dbReference>
<dbReference type="PANTHER" id="PTHR31689:SF0">
    <property type="entry name" value="DIAMINOPIMELATE EPIMERASE"/>
    <property type="match status" value="1"/>
</dbReference>
<dbReference type="GO" id="GO:0009089">
    <property type="term" value="P:lysine biosynthetic process via diaminopimelate"/>
    <property type="evidence" value="ECO:0007669"/>
    <property type="project" value="UniProtKB-UniRule"/>
</dbReference>
<evidence type="ECO:0000313" key="10">
    <source>
        <dbReference type="EMBL" id="TLE05221.1"/>
    </source>
</evidence>
<sequence>MWLKGLDMIISKYCASGNDFLIFHSFLEQNRAKMAVELCNRFYGIGADGMVVVLPYESKDSNIAYKWEFYNADGSFAGMCGNASRAVSLYAFHNKLATQNHSFLSGAGIIDTSIKEIIDSKHAYVQSNLGEYVLQGNIVENKKGSVYEFEHIIMRIPHLVYFATSMKEFNLLSNDLEFLSHLRHKYDANVNIAIRENDKICYVTFERGVENITQACGTGACAVYVSLRDFSKTYTLIPPSKEKLQVSYNNGLIYFSGLVTKVCDCVL</sequence>
<evidence type="ECO:0000256" key="5">
    <source>
        <dbReference type="ARBA" id="ARBA00023154"/>
    </source>
</evidence>
<evidence type="ECO:0000256" key="4">
    <source>
        <dbReference type="ARBA" id="ARBA00022605"/>
    </source>
</evidence>
<evidence type="ECO:0000256" key="2">
    <source>
        <dbReference type="ARBA" id="ARBA00010219"/>
    </source>
</evidence>
<dbReference type="InterPro" id="IPR018510">
    <property type="entry name" value="DAP_epimerase_AS"/>
</dbReference>
<dbReference type="UniPathway" id="UPA00034">
    <property type="reaction ID" value="UER00025"/>
</dbReference>
<dbReference type="AlphaFoldDB" id="A0A6D2C896"/>
<comment type="catalytic activity">
    <reaction evidence="7">
        <text>(2S,6S)-2,6-diaminopimelate = meso-2,6-diaminopimelate</text>
        <dbReference type="Rhea" id="RHEA:15393"/>
        <dbReference type="ChEBI" id="CHEBI:57609"/>
        <dbReference type="ChEBI" id="CHEBI:57791"/>
        <dbReference type="EC" id="5.1.1.7"/>
    </reaction>
</comment>
<dbReference type="EMBL" id="JRPH02000009">
    <property type="protein sequence ID" value="TLE05221.1"/>
    <property type="molecule type" value="Genomic_DNA"/>
</dbReference>
<feature type="active site" evidence="9">
    <location>
        <position position="80"/>
    </location>
</feature>
<keyword evidence="5" id="KW-0457">Lysine biosynthesis</keyword>
<dbReference type="GO" id="GO:0005829">
    <property type="term" value="C:cytosol"/>
    <property type="evidence" value="ECO:0007669"/>
    <property type="project" value="TreeGrafter"/>
</dbReference>
<evidence type="ECO:0000256" key="7">
    <source>
        <dbReference type="ARBA" id="ARBA00051712"/>
    </source>
</evidence>
<dbReference type="NCBIfam" id="TIGR00652">
    <property type="entry name" value="DapF"/>
    <property type="match status" value="1"/>
</dbReference>
<dbReference type="InterPro" id="IPR001653">
    <property type="entry name" value="DAP_epimerase_DapF"/>
</dbReference>
<name>A0A6D2C896_9HELI</name>
<dbReference type="Proteomes" id="UP000029870">
    <property type="component" value="Unassembled WGS sequence"/>
</dbReference>
<evidence type="ECO:0000256" key="3">
    <source>
        <dbReference type="ARBA" id="ARBA00013080"/>
    </source>
</evidence>
<dbReference type="PANTHER" id="PTHR31689">
    <property type="entry name" value="DIAMINOPIMELATE EPIMERASE, CHLOROPLASTIC"/>
    <property type="match status" value="1"/>
</dbReference>
<protein>
    <recommendedName>
        <fullName evidence="3 8">Diaminopimelate epimerase</fullName>
        <ecNumber evidence="3 8">5.1.1.7</ecNumber>
    </recommendedName>
</protein>
<dbReference type="GO" id="GO:0008837">
    <property type="term" value="F:diaminopimelate epimerase activity"/>
    <property type="evidence" value="ECO:0007669"/>
    <property type="project" value="UniProtKB-UniRule"/>
</dbReference>
<comment type="caution">
    <text evidence="10">The sequence shown here is derived from an EMBL/GenBank/DDBJ whole genome shotgun (WGS) entry which is preliminary data.</text>
</comment>
<comment type="similarity">
    <text evidence="2">Belongs to the diaminopimelate epimerase family.</text>
</comment>